<evidence type="ECO:0000259" key="3">
    <source>
        <dbReference type="Pfam" id="PF19124"/>
    </source>
</evidence>
<dbReference type="GO" id="GO:0009636">
    <property type="term" value="P:response to toxic substance"/>
    <property type="evidence" value="ECO:0007669"/>
    <property type="project" value="TreeGrafter"/>
</dbReference>
<keyword evidence="1" id="KW-0812">Transmembrane</keyword>
<feature type="transmembrane region" description="Helical" evidence="1">
    <location>
        <begin position="271"/>
        <end position="291"/>
    </location>
</feature>
<evidence type="ECO:0000313" key="5">
    <source>
        <dbReference type="Proteomes" id="UP000184241"/>
    </source>
</evidence>
<dbReference type="PANTHER" id="PTHR37810:SF9">
    <property type="entry name" value="MEMBRANE PROTEIN"/>
    <property type="match status" value="1"/>
</dbReference>
<feature type="transmembrane region" description="Helical" evidence="1">
    <location>
        <begin position="353"/>
        <end position="375"/>
    </location>
</feature>
<keyword evidence="1" id="KW-0472">Membrane</keyword>
<feature type="transmembrane region" description="Helical" evidence="1">
    <location>
        <begin position="6"/>
        <end position="25"/>
    </location>
</feature>
<dbReference type="AlphaFoldDB" id="A0A1M5YII6"/>
<dbReference type="Pfam" id="PF19124">
    <property type="entry name" value="DUF5808"/>
    <property type="match status" value="1"/>
</dbReference>
<dbReference type="InterPro" id="IPR012867">
    <property type="entry name" value="DUF1648"/>
</dbReference>
<sequence length="376" mass="42434">MNNELISNVMSIFIFALLYLTFLVTPKITRKDLIFGVSIPLDRTKDEEIKKISRSYYIEVTGITLIIAIIYFIILNNVFNHPLTLVLFTIVIIGAYFVIYLRANKKMKIYKSKNNFMGNKKQVVYVDTNMSKTLRKDAVVHPVWFIIPGAIALTNLILPLMNYDNLPEKIAVHWNIQGVADNFVSKSVGSVISTGLMPLILVGILAFTNYSIAISKNKIDASNPVKASQKLFKFKKINSIMIYCLTIGLTLLLTTFNLKSYNIISFDLAKFTPVLIIFFLAVVIGPIIISIKIGQGGSNIKDKDESDINSDVINVDDDEFWILGSFYYNPNDPSIFVEKRFGTGWTMNFGNKISIIISIIFIIFVAIMILMPVIFS</sequence>
<accession>A0A1M5YII6</accession>
<feature type="transmembrane region" description="Helical" evidence="1">
    <location>
        <begin position="56"/>
        <end position="79"/>
    </location>
</feature>
<feature type="domain" description="DUF5808" evidence="3">
    <location>
        <begin position="330"/>
        <end position="354"/>
    </location>
</feature>
<keyword evidence="1" id="KW-1133">Transmembrane helix</keyword>
<dbReference type="PANTHER" id="PTHR37810">
    <property type="entry name" value="IMMUNITY PROTEIN SDPI"/>
    <property type="match status" value="1"/>
</dbReference>
<evidence type="ECO:0000256" key="1">
    <source>
        <dbReference type="SAM" id="Phobius"/>
    </source>
</evidence>
<dbReference type="Pfam" id="PF07853">
    <property type="entry name" value="DUF1648"/>
    <property type="match status" value="1"/>
</dbReference>
<organism evidence="4 5">
    <name type="scientific">Clostridium intestinale DSM 6191</name>
    <dbReference type="NCBI Taxonomy" id="1121320"/>
    <lineage>
        <taxon>Bacteria</taxon>
        <taxon>Bacillati</taxon>
        <taxon>Bacillota</taxon>
        <taxon>Clostridia</taxon>
        <taxon>Eubacteriales</taxon>
        <taxon>Clostridiaceae</taxon>
        <taxon>Clostridium</taxon>
    </lineage>
</organism>
<proteinExistence type="predicted"/>
<dbReference type="InterPro" id="IPR014574">
    <property type="entry name" value="UCP032908"/>
</dbReference>
<dbReference type="Proteomes" id="UP000184241">
    <property type="component" value="Unassembled WGS sequence"/>
</dbReference>
<dbReference type="InterPro" id="IPR043831">
    <property type="entry name" value="DUF5808"/>
</dbReference>
<evidence type="ECO:0000259" key="2">
    <source>
        <dbReference type="Pfam" id="PF07853"/>
    </source>
</evidence>
<gene>
    <name evidence="4" type="ORF">SAMN02745941_01994</name>
</gene>
<feature type="domain" description="DUF1648" evidence="2">
    <location>
        <begin position="151"/>
        <end position="196"/>
    </location>
</feature>
<feature type="transmembrane region" description="Helical" evidence="1">
    <location>
        <begin position="191"/>
        <end position="212"/>
    </location>
</feature>
<feature type="transmembrane region" description="Helical" evidence="1">
    <location>
        <begin position="85"/>
        <end position="103"/>
    </location>
</feature>
<name>A0A1M5YII6_9CLOT</name>
<evidence type="ECO:0000313" key="4">
    <source>
        <dbReference type="EMBL" id="SHI11363.1"/>
    </source>
</evidence>
<dbReference type="EMBL" id="FQXU01000006">
    <property type="protein sequence ID" value="SHI11363.1"/>
    <property type="molecule type" value="Genomic_DNA"/>
</dbReference>
<protein>
    <submittedName>
        <fullName evidence="4">Uncharacterized membrane protein</fullName>
    </submittedName>
</protein>
<reference evidence="4 5" key="1">
    <citation type="submission" date="2016-11" db="EMBL/GenBank/DDBJ databases">
        <authorList>
            <person name="Jaros S."/>
            <person name="Januszkiewicz K."/>
            <person name="Wedrychowicz H."/>
        </authorList>
    </citation>
    <scope>NUCLEOTIDE SEQUENCE [LARGE SCALE GENOMIC DNA]</scope>
    <source>
        <strain evidence="4 5">DSM 6191</strain>
    </source>
</reference>
<dbReference type="RefSeq" id="WP_073019094.1">
    <property type="nucleotide sequence ID" value="NZ_FQXU01000006.1"/>
</dbReference>
<dbReference type="PIRSF" id="PIRSF032908">
    <property type="entry name" value="UCP032908"/>
    <property type="match status" value="1"/>
</dbReference>
<feature type="transmembrane region" description="Helical" evidence="1">
    <location>
        <begin position="240"/>
        <end position="259"/>
    </location>
</feature>
<feature type="transmembrane region" description="Helical" evidence="1">
    <location>
        <begin position="138"/>
        <end position="158"/>
    </location>
</feature>